<evidence type="ECO:0000256" key="1">
    <source>
        <dbReference type="ARBA" id="ARBA00022741"/>
    </source>
</evidence>
<organism evidence="6 7">
    <name type="scientific">Actinobacteria bacterium BACL2 MAG-120802-bin41</name>
    <dbReference type="NCBI Taxonomy" id="1655568"/>
    <lineage>
        <taxon>Bacteria</taxon>
        <taxon>Bacillati</taxon>
        <taxon>Actinomycetota</taxon>
        <taxon>Actinomycetes</taxon>
        <taxon>Actinomycetes incertae sedis</taxon>
        <taxon>ac1 cluster</taxon>
    </lineage>
</organism>
<evidence type="ECO:0000256" key="4">
    <source>
        <dbReference type="SAM" id="MobiDB-lite"/>
    </source>
</evidence>
<reference evidence="6 7" key="1">
    <citation type="submission" date="2015-10" db="EMBL/GenBank/DDBJ databases">
        <title>Metagenome-Assembled Genomes uncover a global brackish microbiome.</title>
        <authorList>
            <person name="Hugerth L.W."/>
            <person name="Larsson J."/>
            <person name="Alneberg J."/>
            <person name="Lindh M.V."/>
            <person name="Legrand C."/>
            <person name="Pinhassi J."/>
            <person name="Andersson A.F."/>
        </authorList>
    </citation>
    <scope>NUCLEOTIDE SEQUENCE [LARGE SCALE GENOMIC DNA]</scope>
    <source>
        <strain evidence="6">BACL2 MAG-120802-bin41</strain>
    </source>
</reference>
<dbReference type="GO" id="GO:0006310">
    <property type="term" value="P:DNA recombination"/>
    <property type="evidence" value="ECO:0007669"/>
    <property type="project" value="TreeGrafter"/>
</dbReference>
<feature type="compositionally biased region" description="Basic residues" evidence="4">
    <location>
        <begin position="8"/>
        <end position="18"/>
    </location>
</feature>
<sequence>MAADKPLTLRRQKGKSTTRARQSSESYQVDVLVDTAVFHLEQPFSYFLPEELEGLIGEGSLIRVPFKNDLKDGVVLSIKEKSQASLKPVHSLLTQVRLSQSFLEFTKKVSERYIANQASILSACLPSFTKAMNTSLDAPTLDKSKSSKPSRRLFLLNRLEAVESRVVRHIKERKGLNLLVILPTQREIERVVKALGETQQQVIEIGSHLTSSQKRKNFELAATATSKIVIGTRSAILAPMAHIDEILIAEESVEHFQEQKAPYWNVRDMALLRSESEHCSITFISHSISLELARLVEIGWISATSERKFLGGHRANIATEPNSYHDTIRKALKNGPVLVSVSDKGYANTFSCQRCRNLALCECGGRQIIGKKNKYSCSICDYQSDQWRCQVCQADQIRIVKGGAEKIVEELGKAFPKIAIYSSTGDKAILSIDTSPAIVVSTFGVEPDVIGGYAGAVLLNGEALLNRALIRAEEELRFRWFKLATKVRSSGFIYLSLPASHSLSQALIGDNVMRAIRAESVERQAVLLPPYVRIIQVTGEERSISGLRRKLLEQFKELEILTSSDNRTINLKISHQGASPLLISLKALQKYRSAAGQELFLIRVDPYKL</sequence>
<dbReference type="PANTHER" id="PTHR30580">
    <property type="entry name" value="PRIMOSOMAL PROTEIN N"/>
    <property type="match status" value="1"/>
</dbReference>
<protein>
    <recommendedName>
        <fullName evidence="5">Primosomal protein N' 3' DNA-binding domain-containing protein</fullName>
    </recommendedName>
</protein>
<evidence type="ECO:0000256" key="2">
    <source>
        <dbReference type="ARBA" id="ARBA00022840"/>
    </source>
</evidence>
<dbReference type="Gene3D" id="3.40.50.300">
    <property type="entry name" value="P-loop containing nucleotide triphosphate hydrolases"/>
    <property type="match status" value="1"/>
</dbReference>
<dbReference type="EMBL" id="LIAS01000072">
    <property type="protein sequence ID" value="KRO30698.1"/>
    <property type="molecule type" value="Genomic_DNA"/>
</dbReference>
<accession>A0A0R2P6P5</accession>
<proteinExistence type="predicted"/>
<dbReference type="GO" id="GO:0003677">
    <property type="term" value="F:DNA binding"/>
    <property type="evidence" value="ECO:0007669"/>
    <property type="project" value="UniProtKB-KW"/>
</dbReference>
<dbReference type="GO" id="GO:0005524">
    <property type="term" value="F:ATP binding"/>
    <property type="evidence" value="ECO:0007669"/>
    <property type="project" value="UniProtKB-KW"/>
</dbReference>
<dbReference type="Gene3D" id="3.40.1440.60">
    <property type="entry name" value="PriA, 3(prime) DNA-binding domain"/>
    <property type="match status" value="1"/>
</dbReference>
<feature type="region of interest" description="Disordered" evidence="4">
    <location>
        <begin position="1"/>
        <end position="22"/>
    </location>
</feature>
<gene>
    <name evidence="6" type="ORF">ABR60_01220</name>
</gene>
<dbReference type="InterPro" id="IPR027417">
    <property type="entry name" value="P-loop_NTPase"/>
</dbReference>
<dbReference type="GO" id="GO:0006270">
    <property type="term" value="P:DNA replication initiation"/>
    <property type="evidence" value="ECO:0007669"/>
    <property type="project" value="TreeGrafter"/>
</dbReference>
<dbReference type="AlphaFoldDB" id="A0A0R2P6P5"/>
<evidence type="ECO:0000259" key="5">
    <source>
        <dbReference type="Pfam" id="PF17764"/>
    </source>
</evidence>
<dbReference type="GO" id="GO:0043138">
    <property type="term" value="F:3'-5' DNA helicase activity"/>
    <property type="evidence" value="ECO:0007669"/>
    <property type="project" value="TreeGrafter"/>
</dbReference>
<dbReference type="PANTHER" id="PTHR30580:SF0">
    <property type="entry name" value="PRIMOSOMAL PROTEIN N"/>
    <property type="match status" value="1"/>
</dbReference>
<feature type="domain" description="Primosomal protein N' 3' DNA-binding" evidence="5">
    <location>
        <begin position="30"/>
        <end position="126"/>
    </location>
</feature>
<comment type="caution">
    <text evidence="6">The sequence shown here is derived from an EMBL/GenBank/DDBJ whole genome shotgun (WGS) entry which is preliminary data.</text>
</comment>
<evidence type="ECO:0000313" key="7">
    <source>
        <dbReference type="Proteomes" id="UP000053941"/>
    </source>
</evidence>
<dbReference type="GO" id="GO:0006302">
    <property type="term" value="P:double-strand break repair"/>
    <property type="evidence" value="ECO:0007669"/>
    <property type="project" value="TreeGrafter"/>
</dbReference>
<dbReference type="Pfam" id="PF17764">
    <property type="entry name" value="PriA_3primeBD"/>
    <property type="match status" value="1"/>
</dbReference>
<dbReference type="InterPro" id="IPR042115">
    <property type="entry name" value="PriA_3primeBD_sf"/>
</dbReference>
<evidence type="ECO:0000256" key="3">
    <source>
        <dbReference type="ARBA" id="ARBA00023125"/>
    </source>
</evidence>
<dbReference type="Proteomes" id="UP000053941">
    <property type="component" value="Unassembled WGS sequence"/>
</dbReference>
<keyword evidence="2" id="KW-0067">ATP-binding</keyword>
<evidence type="ECO:0000313" key="6">
    <source>
        <dbReference type="EMBL" id="KRO30698.1"/>
    </source>
</evidence>
<name>A0A0R2P6P5_9ACTN</name>
<dbReference type="InterPro" id="IPR041222">
    <property type="entry name" value="PriA_3primeBD"/>
</dbReference>
<keyword evidence="1" id="KW-0547">Nucleotide-binding</keyword>
<keyword evidence="3" id="KW-0238">DNA-binding</keyword>